<gene>
    <name evidence="3" type="ORF">D7Z54_30650</name>
</gene>
<dbReference type="EMBL" id="RBVX01000061">
    <property type="protein sequence ID" value="RSL29561.1"/>
    <property type="molecule type" value="Genomic_DNA"/>
</dbReference>
<dbReference type="InterPro" id="IPR024596">
    <property type="entry name" value="RNApol_su_b/EpuA"/>
</dbReference>
<keyword evidence="2" id="KW-1133">Transmembrane helix</keyword>
<evidence type="ECO:0000313" key="4">
    <source>
        <dbReference type="Proteomes" id="UP000275076"/>
    </source>
</evidence>
<dbReference type="AlphaFoldDB" id="A0A428MTU9"/>
<keyword evidence="2" id="KW-0472">Membrane</keyword>
<dbReference type="GO" id="GO:0000428">
    <property type="term" value="C:DNA-directed RNA polymerase complex"/>
    <property type="evidence" value="ECO:0007669"/>
    <property type="project" value="UniProtKB-KW"/>
</dbReference>
<comment type="caution">
    <text evidence="3">The sequence shown here is derived from an EMBL/GenBank/DDBJ whole genome shotgun (WGS) entry which is preliminary data.</text>
</comment>
<dbReference type="Proteomes" id="UP000275076">
    <property type="component" value="Unassembled WGS sequence"/>
</dbReference>
<protein>
    <submittedName>
        <fullName evidence="3">DNA-directed RNA polymerase subunit beta</fullName>
    </submittedName>
</protein>
<name>A0A428MTU9_9BACI</name>
<evidence type="ECO:0000313" key="3">
    <source>
        <dbReference type="EMBL" id="RSL29561.1"/>
    </source>
</evidence>
<feature type="transmembrane region" description="Helical" evidence="2">
    <location>
        <begin position="66"/>
        <end position="92"/>
    </location>
</feature>
<proteinExistence type="predicted"/>
<dbReference type="Pfam" id="PF11772">
    <property type="entry name" value="EpuA"/>
    <property type="match status" value="1"/>
</dbReference>
<feature type="compositionally biased region" description="Basic and acidic residues" evidence="1">
    <location>
        <begin position="29"/>
        <end position="39"/>
    </location>
</feature>
<keyword evidence="2" id="KW-0812">Transmembrane</keyword>
<keyword evidence="4" id="KW-1185">Reference proteome</keyword>
<evidence type="ECO:0000256" key="1">
    <source>
        <dbReference type="SAM" id="MobiDB-lite"/>
    </source>
</evidence>
<keyword evidence="3" id="KW-0804">Transcription</keyword>
<keyword evidence="3" id="KW-0240">DNA-directed RNA polymerase</keyword>
<feature type="region of interest" description="Disordered" evidence="1">
    <location>
        <begin position="19"/>
        <end position="57"/>
    </location>
</feature>
<reference evidence="3 4" key="1">
    <citation type="submission" date="2018-10" db="EMBL/GenBank/DDBJ databases">
        <title>Draft genome sequence of Bacillus salarius IM0101, isolated from a hypersaline soil in Inner Mongolia, China.</title>
        <authorList>
            <person name="Yamprayoonswat W."/>
            <person name="Boonvisut S."/>
            <person name="Jumpathong W."/>
            <person name="Sittihan S."/>
            <person name="Ruangsuj P."/>
            <person name="Wanthongcharoen S."/>
            <person name="Thongpramul N."/>
            <person name="Pimmason S."/>
            <person name="Yu B."/>
            <person name="Yasawong M."/>
        </authorList>
    </citation>
    <scope>NUCLEOTIDE SEQUENCE [LARGE SCALE GENOMIC DNA]</scope>
    <source>
        <strain evidence="3 4">IM0101</strain>
    </source>
</reference>
<accession>A0A428MTU9</accession>
<organism evidence="3 4">
    <name type="scientific">Salibacterium salarium</name>
    <dbReference type="NCBI Taxonomy" id="284579"/>
    <lineage>
        <taxon>Bacteria</taxon>
        <taxon>Bacillati</taxon>
        <taxon>Bacillota</taxon>
        <taxon>Bacilli</taxon>
        <taxon>Bacillales</taxon>
        <taxon>Bacillaceae</taxon>
    </lineage>
</organism>
<sequence length="116" mass="13532">MHFSYHQLYFKKTETMIMAHNDETSQTQTREERRKEKENAAASAQDNSSGEKKKSRRDRRIRLVPIWARLLIILALLVLSLIGGLLTGYGMVGDGNSFQILKWETWDRFLEFINGE</sequence>
<evidence type="ECO:0000256" key="2">
    <source>
        <dbReference type="SAM" id="Phobius"/>
    </source>
</evidence>